<reference evidence="2" key="1">
    <citation type="journal article" date="2019" name="Genome Announc.">
        <title>Draft Genome Sequence of Pseudoalteromonas piscicida Strain 36Y ROTHPW, an Hypersaline Seawater Isolate from the South Coast of Sonora, Mexico.</title>
        <authorList>
            <person name="Sanchez-Diaz R."/>
            <person name="Molina-Garza Z.J."/>
            <person name="Cruz-Suarez L.E."/>
            <person name="Selvin J."/>
            <person name="Kiran G.S."/>
            <person name="Ibarra-Gamez J.C."/>
            <person name="Gomez-Gil B."/>
            <person name="Galaviz-Silva L."/>
        </authorList>
    </citation>
    <scope>NUCLEOTIDE SEQUENCE [LARGE SCALE GENOMIC DNA]</scope>
    <source>
        <strain evidence="2">36Y_RITHPW</strain>
    </source>
</reference>
<dbReference type="EMBL" id="NKHF01000156">
    <property type="protein sequence ID" value="PCK29568.1"/>
    <property type="molecule type" value="Genomic_DNA"/>
</dbReference>
<comment type="caution">
    <text evidence="1">The sequence shown here is derived from an EMBL/GenBank/DDBJ whole genome shotgun (WGS) entry which is preliminary data.</text>
</comment>
<name>A0A2A5JJE3_PSEO7</name>
<proteinExistence type="predicted"/>
<gene>
    <name evidence="1" type="ORF">CEX98_22185</name>
</gene>
<evidence type="ECO:0000313" key="1">
    <source>
        <dbReference type="EMBL" id="PCK29568.1"/>
    </source>
</evidence>
<keyword evidence="2" id="KW-1185">Reference proteome</keyword>
<dbReference type="GO" id="GO:0008237">
    <property type="term" value="F:metallopeptidase activity"/>
    <property type="evidence" value="ECO:0007669"/>
    <property type="project" value="InterPro"/>
</dbReference>
<dbReference type="SUPFAM" id="SSF55486">
    <property type="entry name" value="Metalloproteases ('zincins'), catalytic domain"/>
    <property type="match status" value="1"/>
</dbReference>
<dbReference type="Gene3D" id="3.40.390.10">
    <property type="entry name" value="Collagenase (Catalytic Domain)"/>
    <property type="match status" value="1"/>
</dbReference>
<sequence length="124" mass="13582">MLKSSLKGKAKYNDKYEVEISSNISLAPDLENANLIINECPTPCSAGDVWDAAARAKVGSGNVIEMVPWRANETTGAHELGHLLGLSHQPENSGSIMSYDANKSFSQHNDLKRLFDAYRRAGFE</sequence>
<dbReference type="InterPro" id="IPR024079">
    <property type="entry name" value="MetalloPept_cat_dom_sf"/>
</dbReference>
<evidence type="ECO:0000313" key="2">
    <source>
        <dbReference type="Proteomes" id="UP000228621"/>
    </source>
</evidence>
<protein>
    <recommendedName>
        <fullName evidence="3">Peptidase M10 metallopeptidase domain-containing protein</fullName>
    </recommendedName>
</protein>
<dbReference type="AlphaFoldDB" id="A0A2A5JJE3"/>
<evidence type="ECO:0008006" key="3">
    <source>
        <dbReference type="Google" id="ProtNLM"/>
    </source>
</evidence>
<accession>A0A2A5JJE3</accession>
<dbReference type="OrthoDB" id="322519at2"/>
<organism evidence="1 2">
    <name type="scientific">Pseudoalteromonas piscicida</name>
    <dbReference type="NCBI Taxonomy" id="43662"/>
    <lineage>
        <taxon>Bacteria</taxon>
        <taxon>Pseudomonadati</taxon>
        <taxon>Pseudomonadota</taxon>
        <taxon>Gammaproteobacteria</taxon>
        <taxon>Alteromonadales</taxon>
        <taxon>Pseudoalteromonadaceae</taxon>
        <taxon>Pseudoalteromonas</taxon>
    </lineage>
</organism>
<dbReference type="RefSeq" id="WP_099644137.1">
    <property type="nucleotide sequence ID" value="NZ_NKHF01000156.1"/>
</dbReference>
<dbReference type="Proteomes" id="UP000228621">
    <property type="component" value="Unassembled WGS sequence"/>
</dbReference>